<dbReference type="Pfam" id="PF00439">
    <property type="entry name" value="Bromodomain"/>
    <property type="match status" value="1"/>
</dbReference>
<evidence type="ECO:0000256" key="1">
    <source>
        <dbReference type="ARBA" id="ARBA00023117"/>
    </source>
</evidence>
<protein>
    <recommendedName>
        <fullName evidence="4">Bromo domain-containing protein</fullName>
    </recommendedName>
</protein>
<dbReference type="AlphaFoldDB" id="A0A167V3T5"/>
<evidence type="ECO:0000256" key="2">
    <source>
        <dbReference type="PROSITE-ProRule" id="PRU00035"/>
    </source>
</evidence>
<feature type="region of interest" description="Disordered" evidence="3">
    <location>
        <begin position="708"/>
        <end position="739"/>
    </location>
</feature>
<dbReference type="GO" id="GO:0006357">
    <property type="term" value="P:regulation of transcription by RNA polymerase II"/>
    <property type="evidence" value="ECO:0007669"/>
    <property type="project" value="TreeGrafter"/>
</dbReference>
<dbReference type="SUPFAM" id="SSF47370">
    <property type="entry name" value="Bromodomain"/>
    <property type="match status" value="1"/>
</dbReference>
<dbReference type="PANTHER" id="PTHR22881">
    <property type="entry name" value="BROMODOMAIN CONTAINING PROTEIN"/>
    <property type="match status" value="1"/>
</dbReference>
<evidence type="ECO:0000259" key="4">
    <source>
        <dbReference type="PROSITE" id="PS50014"/>
    </source>
</evidence>
<feature type="compositionally biased region" description="Pro residues" evidence="3">
    <location>
        <begin position="375"/>
        <end position="384"/>
    </location>
</feature>
<dbReference type="InterPro" id="IPR036427">
    <property type="entry name" value="Bromodomain-like_sf"/>
</dbReference>
<dbReference type="PROSITE" id="PS50014">
    <property type="entry name" value="BROMODOMAIN_2"/>
    <property type="match status" value="1"/>
</dbReference>
<proteinExistence type="predicted"/>
<dbReference type="PANTHER" id="PTHR22881:SF27">
    <property type="entry name" value="BROMODOMAIN CONTAINING 7_9"/>
    <property type="match status" value="1"/>
</dbReference>
<dbReference type="InterPro" id="IPR001487">
    <property type="entry name" value="Bromodomain"/>
</dbReference>
<name>A0A167V3T5_9AGAM</name>
<dbReference type="STRING" id="436010.A0A167V3T5"/>
<feature type="region of interest" description="Disordered" evidence="3">
    <location>
        <begin position="1"/>
        <end position="41"/>
    </location>
</feature>
<dbReference type="SMART" id="SM00297">
    <property type="entry name" value="BROMO"/>
    <property type="match status" value="1"/>
</dbReference>
<dbReference type="Gene3D" id="1.20.920.10">
    <property type="entry name" value="Bromodomain-like"/>
    <property type="match status" value="1"/>
</dbReference>
<feature type="region of interest" description="Disordered" evidence="3">
    <location>
        <begin position="350"/>
        <end position="397"/>
    </location>
</feature>
<evidence type="ECO:0000313" key="5">
    <source>
        <dbReference type="EMBL" id="KZP04609.1"/>
    </source>
</evidence>
<sequence>MNHASPISSSSYSYDSPGPSRNDAEPASVSRPTGLKLVLPPMKGGKLIKGTKRSAVSYGPSFVEVKKPQRPLKLKPLKEVLVRLISLIKKKDDYAFFLTPVDPSQVVGYSDVVKHPMDFGTIATKVSKGKYRSLEDFASDFRLVTGNAKSFNPPGTIYHAEADKIEAYGLDHISKAAPTVIEYETDWNIDIEQDDATLAPQNGTGDEYEGDAPTPMDVDRRSMTAASPVPSALHGQAQVKRGARGPYKKTQGPTVSDELDVEGRMPGSKDGVGAFPAGSDWAKVMLALKLRGKRYRTKKERLRMEKAGLPYCTDGSLDYEEMEDPFSILSILVPEPPSRPQVTSLYPPPSFGNAATATSPSTDPAYPGATTIPTPHYPPTPSPPSTSKAQHTTDPPKRRHWTILRHVPTRIYKTGNKADGEEDVIPDWQVPRDAHALDFGSFAGLAGEWAARDPQMRQENGVLAGIREGICADDDHGSDTRPGQGEFWNLARAADAQAYLRDVVYGGPDGLAYVKSLEEFVRSPDSPDSPVKQEENLNEPRPGLGVPLAAYIEDIVVDPITNGLHTVLRSTTDCLSSNPPLEAPKAILAQLDLSLHIYPKLHAALSALKHPAAEPAIDMASLIKDPTELFLSENEWAGVRWKAEHTKAEEMGRQNASEYLAFAIKTHQQAQAQVGTEGWENEGPEMLQFVLDHAADLILELDASRELFRDDDDDDDDDAMDQTEGGVDQVKDQGEGAKTKVEDARLRELRLNLLSLAKRAPLDKIARLPADLVPENIRRFVPTLA</sequence>
<feature type="compositionally biased region" description="Basic and acidic residues" evidence="3">
    <location>
        <begin position="729"/>
        <end position="739"/>
    </location>
</feature>
<dbReference type="OrthoDB" id="21449at2759"/>
<feature type="compositionally biased region" description="Acidic residues" evidence="3">
    <location>
        <begin position="709"/>
        <end position="721"/>
    </location>
</feature>
<organism evidence="5">
    <name type="scientific">Athelia psychrophila</name>
    <dbReference type="NCBI Taxonomy" id="1759441"/>
    <lineage>
        <taxon>Eukaryota</taxon>
        <taxon>Fungi</taxon>
        <taxon>Dikarya</taxon>
        <taxon>Basidiomycota</taxon>
        <taxon>Agaricomycotina</taxon>
        <taxon>Agaricomycetes</taxon>
        <taxon>Agaricomycetidae</taxon>
        <taxon>Atheliales</taxon>
        <taxon>Atheliaceae</taxon>
        <taxon>Athelia</taxon>
    </lineage>
</organism>
<feature type="region of interest" description="Disordered" evidence="3">
    <location>
        <begin position="227"/>
        <end position="267"/>
    </location>
</feature>
<dbReference type="GO" id="GO:0006325">
    <property type="term" value="P:chromatin organization"/>
    <property type="evidence" value="ECO:0007669"/>
    <property type="project" value="UniProtKB-ARBA"/>
</dbReference>
<keyword evidence="1 2" id="KW-0103">Bromodomain</keyword>
<dbReference type="EMBL" id="KV417906">
    <property type="protein sequence ID" value="KZP04609.1"/>
    <property type="molecule type" value="Genomic_DNA"/>
</dbReference>
<reference evidence="5" key="1">
    <citation type="journal article" date="2016" name="Mol. Biol. Evol.">
        <title>Comparative Genomics of Early-Diverging Mushroom-Forming Fungi Provides Insights into the Origins of Lignocellulose Decay Capabilities.</title>
        <authorList>
            <person name="Nagy L.G."/>
            <person name="Riley R."/>
            <person name="Tritt A."/>
            <person name="Adam C."/>
            <person name="Daum C."/>
            <person name="Floudas D."/>
            <person name="Sun H."/>
            <person name="Yadav J.S."/>
            <person name="Pangilinan J."/>
            <person name="Larsson K.H."/>
            <person name="Matsuura K."/>
            <person name="Barry K."/>
            <person name="Labutti K."/>
            <person name="Kuo R."/>
            <person name="Ohm R.A."/>
            <person name="Bhattacharya S.S."/>
            <person name="Shirouzu T."/>
            <person name="Yoshinaga Y."/>
            <person name="Martin F.M."/>
            <person name="Grigoriev I.V."/>
            <person name="Hibbett D.S."/>
        </authorList>
    </citation>
    <scope>NUCLEOTIDE SEQUENCE [LARGE SCALE GENOMIC DNA]</scope>
    <source>
        <strain evidence="5">CBS 109695</strain>
    </source>
</reference>
<feature type="domain" description="Bromo" evidence="4">
    <location>
        <begin position="89"/>
        <end position="159"/>
    </location>
</feature>
<dbReference type="CDD" id="cd04369">
    <property type="entry name" value="Bromodomain"/>
    <property type="match status" value="1"/>
</dbReference>
<evidence type="ECO:0000256" key="3">
    <source>
        <dbReference type="SAM" id="MobiDB-lite"/>
    </source>
</evidence>
<feature type="compositionally biased region" description="Low complexity" evidence="3">
    <location>
        <begin position="354"/>
        <end position="374"/>
    </location>
</feature>
<accession>A0A167V3T5</accession>
<dbReference type="PRINTS" id="PR00503">
    <property type="entry name" value="BROMODOMAIN"/>
</dbReference>
<gene>
    <name evidence="5" type="ORF">FIBSPDRAFT_843761</name>
</gene>
<dbReference type="InterPro" id="IPR051831">
    <property type="entry name" value="Bromodomain_contain_prot"/>
</dbReference>
<feature type="compositionally biased region" description="Low complexity" evidence="3">
    <location>
        <begin position="1"/>
        <end position="20"/>
    </location>
</feature>
<dbReference type="GO" id="GO:0005634">
    <property type="term" value="C:nucleus"/>
    <property type="evidence" value="ECO:0007669"/>
    <property type="project" value="TreeGrafter"/>
</dbReference>